<protein>
    <submittedName>
        <fullName evidence="1">(apollo) hypothetical protein</fullName>
    </submittedName>
</protein>
<organism evidence="1 2">
    <name type="scientific">Parnassius apollo</name>
    <name type="common">Apollo butterfly</name>
    <name type="synonym">Papilio apollo</name>
    <dbReference type="NCBI Taxonomy" id="110799"/>
    <lineage>
        <taxon>Eukaryota</taxon>
        <taxon>Metazoa</taxon>
        <taxon>Ecdysozoa</taxon>
        <taxon>Arthropoda</taxon>
        <taxon>Hexapoda</taxon>
        <taxon>Insecta</taxon>
        <taxon>Pterygota</taxon>
        <taxon>Neoptera</taxon>
        <taxon>Endopterygota</taxon>
        <taxon>Lepidoptera</taxon>
        <taxon>Glossata</taxon>
        <taxon>Ditrysia</taxon>
        <taxon>Papilionoidea</taxon>
        <taxon>Papilionidae</taxon>
        <taxon>Parnassiinae</taxon>
        <taxon>Parnassini</taxon>
        <taxon>Parnassius</taxon>
        <taxon>Parnassius</taxon>
    </lineage>
</organism>
<dbReference type="EMBL" id="CAJQZP010001245">
    <property type="protein sequence ID" value="CAG5033050.1"/>
    <property type="molecule type" value="Genomic_DNA"/>
</dbReference>
<proteinExistence type="predicted"/>
<dbReference type="OrthoDB" id="7699080at2759"/>
<sequence length="96" mass="10198">MFSNKKGISLPRCTPLPKCEGLLALIHIFAGLSALRSLAGGIAGIAKAVNDSKAAQKSLQESERHNRMMEAVALGKGLYIKPHKQGAGLYLNPSKN</sequence>
<name>A0A8S3XUJ7_PARAO</name>
<reference evidence="1" key="1">
    <citation type="submission" date="2021-04" db="EMBL/GenBank/DDBJ databases">
        <authorList>
            <person name="Tunstrom K."/>
        </authorList>
    </citation>
    <scope>NUCLEOTIDE SEQUENCE</scope>
</reference>
<evidence type="ECO:0000313" key="1">
    <source>
        <dbReference type="EMBL" id="CAG5033050.1"/>
    </source>
</evidence>
<dbReference type="Proteomes" id="UP000691718">
    <property type="component" value="Unassembled WGS sequence"/>
</dbReference>
<dbReference type="AlphaFoldDB" id="A0A8S3XUJ7"/>
<gene>
    <name evidence="1" type="ORF">PAPOLLO_LOCUS20021</name>
</gene>
<evidence type="ECO:0000313" key="2">
    <source>
        <dbReference type="Proteomes" id="UP000691718"/>
    </source>
</evidence>
<keyword evidence="2" id="KW-1185">Reference proteome</keyword>
<comment type="caution">
    <text evidence="1">The sequence shown here is derived from an EMBL/GenBank/DDBJ whole genome shotgun (WGS) entry which is preliminary data.</text>
</comment>
<accession>A0A8S3XUJ7</accession>